<accession>A0A846I5E4</accession>
<dbReference type="RefSeq" id="WP_039774213.1">
    <property type="nucleotide sequence ID" value="NZ_LFON01000035.1"/>
</dbReference>
<dbReference type="Proteomes" id="UP000473887">
    <property type="component" value="Unassembled WGS sequence"/>
</dbReference>
<reference evidence="1 2" key="1">
    <citation type="submission" date="2019-02" db="EMBL/GenBank/DDBJ databases">
        <title>Genome sequencing of Clostridium botulinum clinical isolates.</title>
        <authorList>
            <person name="Brunt J."/>
            <person name="Van Vliet A.H.M."/>
            <person name="Stringer S.C."/>
            <person name="Grant K.A."/>
            <person name="Carter A.C."/>
            <person name="Peck M.W."/>
        </authorList>
    </citation>
    <scope>NUCLEOTIDE SEQUENCE [LARGE SCALE GENOMIC DNA]</scope>
    <source>
        <strain evidence="1 2">H142660711</strain>
    </source>
</reference>
<sequence length="321" mass="36812">MNLYQQRILKGRKQFLRILQDQEKELLDIYEEASKQISYKLSKAGAGRLTARYLNELDKSINRYVLELRTNLSKSIKDSIEASSQIASAVQLSYFDMIIPKEDIKFTFNKMFTQLPSNITKQLINGNYYSDAKTLDQRLWSITNKNSKDIDTFIKINVAKGANARELSKGLDLYINPYKRIEAKTLEAGMGKNISYQAQRLSRTALNHANTETYIQGAKLNPFNVGLKWNLSPSHYERQVARHGEDICDEYATQDNYDLGAGIYPADKYPIAHPNCLCYPTQENIPVEKARDELIAWVNGENNPKLDKWLDNYGQEYGIAI</sequence>
<organism evidence="1 2">
    <name type="scientific">Clostridium botulinum</name>
    <dbReference type="NCBI Taxonomy" id="1491"/>
    <lineage>
        <taxon>Bacteria</taxon>
        <taxon>Bacillati</taxon>
        <taxon>Bacillota</taxon>
        <taxon>Clostridia</taxon>
        <taxon>Eubacteriales</taxon>
        <taxon>Clostridiaceae</taxon>
        <taxon>Clostridium</taxon>
    </lineage>
</organism>
<evidence type="ECO:0008006" key="3">
    <source>
        <dbReference type="Google" id="ProtNLM"/>
    </source>
</evidence>
<dbReference type="EMBL" id="SGKC01000042">
    <property type="protein sequence ID" value="NEZ93524.1"/>
    <property type="molecule type" value="Genomic_DNA"/>
</dbReference>
<protein>
    <recommendedName>
        <fullName evidence="3">Phage head morphogenesis protein</fullName>
    </recommendedName>
</protein>
<evidence type="ECO:0000313" key="1">
    <source>
        <dbReference type="EMBL" id="NEZ93524.1"/>
    </source>
</evidence>
<proteinExistence type="predicted"/>
<dbReference type="AlphaFoldDB" id="A0A846I5E4"/>
<gene>
    <name evidence="1" type="ORF">EXM69_16640</name>
</gene>
<evidence type="ECO:0000313" key="2">
    <source>
        <dbReference type="Proteomes" id="UP000473887"/>
    </source>
</evidence>
<comment type="caution">
    <text evidence="1">The sequence shown here is derived from an EMBL/GenBank/DDBJ whole genome shotgun (WGS) entry which is preliminary data.</text>
</comment>
<name>A0A846I5E4_CLOBO</name>